<keyword evidence="17" id="KW-0753">Steroid metabolism</keyword>
<evidence type="ECO:0000256" key="14">
    <source>
        <dbReference type="ARBA" id="ARBA00023159"/>
    </source>
</evidence>
<keyword evidence="5" id="KW-0153">Cholesterol metabolism</keyword>
<dbReference type="Pfam" id="PF00010">
    <property type="entry name" value="HLH"/>
    <property type="match status" value="1"/>
</dbReference>
<evidence type="ECO:0000256" key="23">
    <source>
        <dbReference type="ARBA" id="ARBA00045168"/>
    </source>
</evidence>
<keyword evidence="15" id="KW-0804">Transcription</keyword>
<dbReference type="SMART" id="SM00353">
    <property type="entry name" value="HLH"/>
    <property type="match status" value="1"/>
</dbReference>
<evidence type="ECO:0000256" key="11">
    <source>
        <dbReference type="ARBA" id="ARBA00023098"/>
    </source>
</evidence>
<keyword evidence="16" id="KW-1207">Sterol metabolism</keyword>
<dbReference type="PROSITE" id="PS50888">
    <property type="entry name" value="BHLH"/>
    <property type="match status" value="1"/>
</dbReference>
<dbReference type="FunFam" id="4.10.280.10:FF:000016">
    <property type="entry name" value="Sterol regulatory element-binding transcription factor 1"/>
    <property type="match status" value="1"/>
</dbReference>
<comment type="caution">
    <text evidence="26">The sequence shown here is derived from an EMBL/GenBank/DDBJ whole genome shotgun (WGS) entry which is preliminary data.</text>
</comment>
<keyword evidence="13" id="KW-0472">Membrane</keyword>
<dbReference type="GO" id="GO:0000981">
    <property type="term" value="F:DNA-binding transcription factor activity, RNA polymerase II-specific"/>
    <property type="evidence" value="ECO:0007669"/>
    <property type="project" value="TreeGrafter"/>
</dbReference>
<dbReference type="Proteomes" id="UP000700334">
    <property type="component" value="Unassembled WGS sequence"/>
</dbReference>
<evidence type="ECO:0000256" key="12">
    <source>
        <dbReference type="ARBA" id="ARBA00023125"/>
    </source>
</evidence>
<dbReference type="GO" id="GO:0010886">
    <property type="term" value="P:positive regulation of cholesterol storage"/>
    <property type="evidence" value="ECO:0007669"/>
    <property type="project" value="TreeGrafter"/>
</dbReference>
<evidence type="ECO:0000256" key="2">
    <source>
        <dbReference type="ARBA" id="ARBA00004477"/>
    </source>
</evidence>
<gene>
    <name evidence="26" type="ORF">J0S82_010944</name>
</gene>
<dbReference type="Gene3D" id="4.10.280.10">
    <property type="entry name" value="Helix-loop-helix DNA-binding domain"/>
    <property type="match status" value="1"/>
</dbReference>
<feature type="compositionally biased region" description="Gly residues" evidence="24">
    <location>
        <begin position="169"/>
        <end position="183"/>
    </location>
</feature>
<evidence type="ECO:0000256" key="8">
    <source>
        <dbReference type="ARBA" id="ARBA00022989"/>
    </source>
</evidence>
<evidence type="ECO:0000256" key="15">
    <source>
        <dbReference type="ARBA" id="ARBA00023163"/>
    </source>
</evidence>
<keyword evidence="27" id="KW-1185">Reference proteome</keyword>
<keyword evidence="7" id="KW-0256">Endoplasmic reticulum</keyword>
<evidence type="ECO:0000256" key="6">
    <source>
        <dbReference type="ARBA" id="ARBA00022692"/>
    </source>
</evidence>
<keyword evidence="12" id="KW-0238">DNA-binding</keyword>
<feature type="region of interest" description="Disordered" evidence="24">
    <location>
        <begin position="65"/>
        <end position="94"/>
    </location>
</feature>
<keyword evidence="9" id="KW-0805">Transcription regulation</keyword>
<accession>A0A8J6AIL0</accession>
<evidence type="ECO:0000256" key="24">
    <source>
        <dbReference type="SAM" id="MobiDB-lite"/>
    </source>
</evidence>
<name>A0A8J6AIL0_GALPY</name>
<protein>
    <recommendedName>
        <fullName evidence="21">Sterol regulatory element-binding protein 2</fullName>
    </recommendedName>
    <alternativeName>
        <fullName evidence="22">Sterol regulatory element-binding transcription factor 2</fullName>
    </alternativeName>
</protein>
<keyword evidence="19" id="KW-0968">Cytoplasmic vesicle</keyword>
<evidence type="ECO:0000259" key="25">
    <source>
        <dbReference type="PROSITE" id="PS50888"/>
    </source>
</evidence>
<dbReference type="GO" id="GO:0000978">
    <property type="term" value="F:RNA polymerase II cis-regulatory region sequence-specific DNA binding"/>
    <property type="evidence" value="ECO:0007669"/>
    <property type="project" value="TreeGrafter"/>
</dbReference>
<evidence type="ECO:0000256" key="5">
    <source>
        <dbReference type="ARBA" id="ARBA00022548"/>
    </source>
</evidence>
<dbReference type="GO" id="GO:0005789">
    <property type="term" value="C:endoplasmic reticulum membrane"/>
    <property type="evidence" value="ECO:0007669"/>
    <property type="project" value="UniProtKB-SubCell"/>
</dbReference>
<evidence type="ECO:0000256" key="20">
    <source>
        <dbReference type="ARBA" id="ARBA00038460"/>
    </source>
</evidence>
<keyword evidence="18" id="KW-0539">Nucleus</keyword>
<evidence type="ECO:0000256" key="4">
    <source>
        <dbReference type="ARBA" id="ARBA00004653"/>
    </source>
</evidence>
<organism evidence="26 27">
    <name type="scientific">Galemys pyrenaicus</name>
    <name type="common">Iberian desman</name>
    <name type="synonym">Pyrenean desman</name>
    <dbReference type="NCBI Taxonomy" id="202257"/>
    <lineage>
        <taxon>Eukaryota</taxon>
        <taxon>Metazoa</taxon>
        <taxon>Chordata</taxon>
        <taxon>Craniata</taxon>
        <taxon>Vertebrata</taxon>
        <taxon>Euteleostomi</taxon>
        <taxon>Mammalia</taxon>
        <taxon>Eutheria</taxon>
        <taxon>Laurasiatheria</taxon>
        <taxon>Eulipotyphla</taxon>
        <taxon>Talpidae</taxon>
        <taxon>Galemys</taxon>
    </lineage>
</organism>
<feature type="compositionally biased region" description="Low complexity" evidence="24">
    <location>
        <begin position="1283"/>
        <end position="1292"/>
    </location>
</feature>
<keyword evidence="11" id="KW-0443">Lipid metabolism</keyword>
<evidence type="ECO:0000256" key="7">
    <source>
        <dbReference type="ARBA" id="ARBA00022824"/>
    </source>
</evidence>
<evidence type="ECO:0000256" key="13">
    <source>
        <dbReference type="ARBA" id="ARBA00023136"/>
    </source>
</evidence>
<evidence type="ECO:0000256" key="10">
    <source>
        <dbReference type="ARBA" id="ARBA00023034"/>
    </source>
</evidence>
<comment type="similarity">
    <text evidence="20">Belongs to the SREBP family.</text>
</comment>
<dbReference type="PANTHER" id="PTHR46062">
    <property type="entry name" value="STEROL REGULATORY ELEMENT-BINDING PROTEIN"/>
    <property type="match status" value="1"/>
</dbReference>
<keyword evidence="14" id="KW-0010">Activator</keyword>
<dbReference type="GO" id="GO:0000139">
    <property type="term" value="C:Golgi membrane"/>
    <property type="evidence" value="ECO:0007669"/>
    <property type="project" value="UniProtKB-SubCell"/>
</dbReference>
<feature type="domain" description="BHLH" evidence="25">
    <location>
        <begin position="533"/>
        <end position="583"/>
    </location>
</feature>
<evidence type="ECO:0000313" key="27">
    <source>
        <dbReference type="Proteomes" id="UP000700334"/>
    </source>
</evidence>
<dbReference type="InterPro" id="IPR011598">
    <property type="entry name" value="bHLH_dom"/>
</dbReference>
<evidence type="ECO:0000256" key="22">
    <source>
        <dbReference type="ARBA" id="ARBA00042214"/>
    </source>
</evidence>
<feature type="compositionally biased region" description="Pro residues" evidence="24">
    <location>
        <begin position="224"/>
        <end position="249"/>
    </location>
</feature>
<dbReference type="GO" id="GO:0045944">
    <property type="term" value="P:positive regulation of transcription by RNA polymerase II"/>
    <property type="evidence" value="ECO:0007669"/>
    <property type="project" value="TreeGrafter"/>
</dbReference>
<feature type="compositionally biased region" description="Low complexity" evidence="24">
    <location>
        <begin position="65"/>
        <end position="83"/>
    </location>
</feature>
<dbReference type="GO" id="GO:0046983">
    <property type="term" value="F:protein dimerization activity"/>
    <property type="evidence" value="ECO:0007669"/>
    <property type="project" value="InterPro"/>
</dbReference>
<dbReference type="GO" id="GO:0005634">
    <property type="term" value="C:nucleus"/>
    <property type="evidence" value="ECO:0007669"/>
    <property type="project" value="UniProtKB-SubCell"/>
</dbReference>
<feature type="region of interest" description="Disordered" evidence="24">
    <location>
        <begin position="165"/>
        <end position="192"/>
    </location>
</feature>
<keyword evidence="6" id="KW-0812">Transmembrane</keyword>
<dbReference type="OrthoDB" id="2133190at2759"/>
<sequence length="1432" mass="152284">MDESGELGDLETMETLTELGDELTLGDIDGSRGTRSVAPRVEELGRAGAAGAERAAAASLARSARAARGPAVRVPAPRVAPVTPTRPPRRPWDSRSCVTPVLQFHGVLRVRERQRGRCALVSWTGPEVRRCVGGSAVTPSRSSTEMLQFVSNQVGEFPDLFSEPLCGSFPGGGGGSGGGGSSSSGGSTVDPSMQRAFSQVPLASFSPSTTAPQAPALQVKVPPATVPTPPRATPVLQPRPQPQPQPQPPAQLQQQTVMLTPTFSTAPQTRIIQQPLIYQNAATSFQGDSPAPGGGGAVLTAPEVDCSALPFGGGGLCELVLSCLSAAVSSGSSWGITRRGCSHRTGVPLRLTLLLFSQVLQPQVQSLVTSSQVQPVTIQQAVQAQRVLTQTANGTLQTLAPATVQTVAAPQVQQVPVGAGGEGGEALASSWLEGGLHAEKGGRVLVQPQIIKTDSLVLTTLKTDGSPVMAAVQNPALTALTTPIQTAALQVPTLVGSNGTILTTMPVMMGQEKVPIKQVPGGVKQLEPPKEGERRTTHNIIEKRYRSSINDKIIELKDLVMGTDAKMHKSGVLRKAIDYIKYLQQANHKLRQENVVLKLANQKNKLLKGIDLGSLVDSEVDLKIDDFNQNVLLMSPPASDSGSQAGFSPYSIDSEPGSPLLDDAKVKDEPDSPPVALGMVDRSRILLCVLTFLCLSFNPLTALLQWGGAHDADQHQHSGSGRSILSLESGAGGWFGWMMPTLLLWLVNGVIVLSVFVKLLVHGEPVLRPHSRSSVTFWRHRKQADLDLARGDFAAAAANLQTCLSVLGRALPTSRLDLACSLSWNAIRYSLQKLRPVRWLLWKVLQRWRAGPATAAGFEDEAKTSARDAALAYHRLHQLHITGKLPAGSACADVHMALCAVNLAECAEEKVPPSMLLEIHLTAAVGLQTRCGGKLGFLASYFLSRAQSLCGPERSAIPDSLRWLCHPLGQKFFMERSWSARSAARDSLYCAQRNPADPIAQVHQAFCRSLLERAVECLVKPQAKRKAGDPEEESCEFSTALEFLKLLNSFVDSVGIAPPPFSSSSVLESAVGPDVVCRWWSLAITMAIGWLQGDDAAVRAHFTEVDRVPAALEMTDSALVKAVLHTCRAMHASLSAKAEGQQSSFGHCERASGHLWSSLNVSGAGCDPALNHVVQLLTCDLLLSLRTTLWQKQAGASQALGETYHASGAELAGFQRDLGSLRRLAHSFRPAYRKVFLHEATVRLMAGASPTRTHQLLEHSLRRRTAQGAKHGERGRLGGRCPGGACAQSAASGGEGARSGPEQEQGPAAAGPPQDGRRARPAHPARPELEGQPLPCRRAVRGRSRGGLGDASYPVVSPAGEVDSWPGQRERATAILLACRHLPLSFLSSPGQRAVLLAEAARTLEKVGDRRSCSDCQQVIVKLGGGTAIAAS</sequence>
<evidence type="ECO:0000256" key="18">
    <source>
        <dbReference type="ARBA" id="ARBA00023242"/>
    </source>
</evidence>
<evidence type="ECO:0000256" key="3">
    <source>
        <dbReference type="ARBA" id="ARBA00004557"/>
    </source>
</evidence>
<evidence type="ECO:0000256" key="9">
    <source>
        <dbReference type="ARBA" id="ARBA00023015"/>
    </source>
</evidence>
<keyword evidence="8" id="KW-1133">Transmembrane helix</keyword>
<feature type="region of interest" description="Disordered" evidence="24">
    <location>
        <begin position="1263"/>
        <end position="1365"/>
    </location>
</feature>
<evidence type="ECO:0000256" key="19">
    <source>
        <dbReference type="ARBA" id="ARBA00023329"/>
    </source>
</evidence>
<comment type="subcellular location">
    <subcellularLocation>
        <location evidence="3">Cytoplasmic vesicle</location>
        <location evidence="3">COPII-coated vesicle membrane</location>
        <topology evidence="3">Multi-pass membrane protein</topology>
    </subcellularLocation>
    <subcellularLocation>
        <location evidence="2">Endoplasmic reticulum membrane</location>
        <topology evidence="2">Multi-pass membrane protein</topology>
    </subcellularLocation>
    <subcellularLocation>
        <location evidence="4">Golgi apparatus membrane</location>
        <topology evidence="4">Multi-pass membrane protein</topology>
    </subcellularLocation>
    <subcellularLocation>
        <location evidence="1">Nucleus</location>
    </subcellularLocation>
</comment>
<evidence type="ECO:0000256" key="1">
    <source>
        <dbReference type="ARBA" id="ARBA00004123"/>
    </source>
</evidence>
<dbReference type="InterPro" id="IPR036638">
    <property type="entry name" value="HLH_DNA-bd_sf"/>
</dbReference>
<keyword evidence="10" id="KW-0333">Golgi apparatus</keyword>
<dbReference type="SUPFAM" id="SSF47459">
    <property type="entry name" value="HLH, helix-loop-helix DNA-binding domain"/>
    <property type="match status" value="1"/>
</dbReference>
<proteinExistence type="inferred from homology"/>
<evidence type="ECO:0000256" key="16">
    <source>
        <dbReference type="ARBA" id="ARBA00023166"/>
    </source>
</evidence>
<dbReference type="EMBL" id="JAGFMF010011642">
    <property type="protein sequence ID" value="KAG8517900.1"/>
    <property type="molecule type" value="Genomic_DNA"/>
</dbReference>
<feature type="region of interest" description="Disordered" evidence="24">
    <location>
        <begin position="218"/>
        <end position="253"/>
    </location>
</feature>
<dbReference type="GO" id="GO:0008203">
    <property type="term" value="P:cholesterol metabolic process"/>
    <property type="evidence" value="ECO:0007669"/>
    <property type="project" value="UniProtKB-KW"/>
</dbReference>
<evidence type="ECO:0000256" key="21">
    <source>
        <dbReference type="ARBA" id="ARBA00039750"/>
    </source>
</evidence>
<dbReference type="GO" id="GO:0012507">
    <property type="term" value="C:ER to Golgi transport vesicle membrane"/>
    <property type="evidence" value="ECO:0007669"/>
    <property type="project" value="UniProtKB-SubCell"/>
</dbReference>
<dbReference type="CDD" id="cd18922">
    <property type="entry name" value="bHLHzip_SREBP2"/>
    <property type="match status" value="1"/>
</dbReference>
<evidence type="ECO:0000313" key="26">
    <source>
        <dbReference type="EMBL" id="KAG8517900.1"/>
    </source>
</evidence>
<dbReference type="PANTHER" id="PTHR46062:SF3">
    <property type="entry name" value="STEROL REGULATORY ELEMENT-BINDING PROTEIN 2"/>
    <property type="match status" value="1"/>
</dbReference>
<comment type="function">
    <text evidence="23">Precursor of the transcription factor form (Processed sterol regulatory element-binding protein 2), which is embedded in the endoplasmic reticulum membrane. Low sterol concentrations promote processing of this form, releasing the transcription factor form that translocates into the nucleus and activates transcription of genes involved in cholesterol biosynthesis.</text>
</comment>
<reference evidence="26" key="1">
    <citation type="journal article" date="2021" name="Evol. Appl.">
        <title>The genome of the Pyrenean desman and the effects of bottlenecks and inbreeding on the genomic landscape of an endangered species.</title>
        <authorList>
            <person name="Escoda L."/>
            <person name="Castresana J."/>
        </authorList>
    </citation>
    <scope>NUCLEOTIDE SEQUENCE</scope>
    <source>
        <strain evidence="26">IBE-C5619</strain>
    </source>
</reference>
<evidence type="ECO:0000256" key="17">
    <source>
        <dbReference type="ARBA" id="ARBA00023221"/>
    </source>
</evidence>